<evidence type="ECO:0000313" key="9">
    <source>
        <dbReference type="Proteomes" id="UP000683507"/>
    </source>
</evidence>
<dbReference type="GO" id="GO:0008198">
    <property type="term" value="F:ferrous iron binding"/>
    <property type="evidence" value="ECO:0007669"/>
    <property type="project" value="TreeGrafter"/>
</dbReference>
<keyword evidence="3" id="KW-0847">Vitamin C</keyword>
<dbReference type="PROSITE" id="PS51471">
    <property type="entry name" value="FE2OG_OXY"/>
    <property type="match status" value="1"/>
</dbReference>
<reference evidence="8" key="1">
    <citation type="submission" date="2021-04" db="EMBL/GenBank/DDBJ databases">
        <authorList>
            <person name="Rodrigo-Torres L."/>
            <person name="Arahal R. D."/>
            <person name="Lucena T."/>
        </authorList>
    </citation>
    <scope>NUCLEOTIDE SEQUENCE</scope>
    <source>
        <strain evidence="8">AS29M-1</strain>
    </source>
</reference>
<dbReference type="GO" id="GO:0031418">
    <property type="term" value="F:L-ascorbic acid binding"/>
    <property type="evidence" value="ECO:0007669"/>
    <property type="project" value="UniProtKB-KW"/>
</dbReference>
<dbReference type="SMART" id="SM00702">
    <property type="entry name" value="P4Hc"/>
    <property type="match status" value="1"/>
</dbReference>
<dbReference type="KEGG" id="ptan:CRYO30217_02357"/>
<feature type="domain" description="Fe2OG dioxygenase" evidence="7">
    <location>
        <begin position="100"/>
        <end position="201"/>
    </location>
</feature>
<dbReference type="GO" id="GO:0031543">
    <property type="term" value="F:peptidyl-proline dioxygenase activity"/>
    <property type="evidence" value="ECO:0007669"/>
    <property type="project" value="TreeGrafter"/>
</dbReference>
<evidence type="ECO:0000256" key="1">
    <source>
        <dbReference type="ARBA" id="ARBA00001961"/>
    </source>
</evidence>
<dbReference type="EMBL" id="OU015584">
    <property type="protein sequence ID" value="CAG5084031.1"/>
    <property type="molecule type" value="Genomic_DNA"/>
</dbReference>
<dbReference type="InterPro" id="IPR006620">
    <property type="entry name" value="Pro_4_hyd_alph"/>
</dbReference>
<keyword evidence="4" id="KW-0223">Dioxygenase</keyword>
<evidence type="ECO:0000313" key="8">
    <source>
        <dbReference type="EMBL" id="CAG5084031.1"/>
    </source>
</evidence>
<dbReference type="PANTHER" id="PTHR12907:SF26">
    <property type="entry name" value="HIF PROLYL HYDROXYLASE, ISOFORM C"/>
    <property type="match status" value="1"/>
</dbReference>
<evidence type="ECO:0000256" key="5">
    <source>
        <dbReference type="ARBA" id="ARBA00023002"/>
    </source>
</evidence>
<dbReference type="InterPro" id="IPR005123">
    <property type="entry name" value="Oxoglu/Fe-dep_dioxygenase_dom"/>
</dbReference>
<dbReference type="Proteomes" id="UP000683507">
    <property type="component" value="Chromosome"/>
</dbReference>
<dbReference type="Gene3D" id="2.60.120.620">
    <property type="entry name" value="q2cbj1_9rhob like domain"/>
    <property type="match status" value="1"/>
</dbReference>
<gene>
    <name evidence="8" type="ORF">CRYO30217_02357</name>
</gene>
<keyword evidence="5" id="KW-0560">Oxidoreductase</keyword>
<protein>
    <recommendedName>
        <fullName evidence="7">Fe2OG dioxygenase domain-containing protein</fullName>
    </recommendedName>
</protein>
<dbReference type="InterPro" id="IPR044862">
    <property type="entry name" value="Pro_4_hyd_alph_FE2OG_OXY"/>
</dbReference>
<proteinExistence type="predicted"/>
<keyword evidence="2" id="KW-0479">Metal-binding</keyword>
<organism evidence="8 9">
    <name type="scientific">Parvicella tangerina</name>
    <dbReference type="NCBI Taxonomy" id="2829795"/>
    <lineage>
        <taxon>Bacteria</taxon>
        <taxon>Pseudomonadati</taxon>
        <taxon>Bacteroidota</taxon>
        <taxon>Flavobacteriia</taxon>
        <taxon>Flavobacteriales</taxon>
        <taxon>Parvicellaceae</taxon>
        <taxon>Parvicella</taxon>
    </lineage>
</organism>
<evidence type="ECO:0000256" key="3">
    <source>
        <dbReference type="ARBA" id="ARBA00022896"/>
    </source>
</evidence>
<evidence type="ECO:0000256" key="2">
    <source>
        <dbReference type="ARBA" id="ARBA00022723"/>
    </source>
</evidence>
<name>A0A916NBX5_9FLAO</name>
<evidence type="ECO:0000256" key="4">
    <source>
        <dbReference type="ARBA" id="ARBA00022964"/>
    </source>
</evidence>
<evidence type="ECO:0000259" key="7">
    <source>
        <dbReference type="PROSITE" id="PS51471"/>
    </source>
</evidence>
<accession>A0A916NBX5</accession>
<comment type="cofactor">
    <cofactor evidence="1">
        <name>L-ascorbate</name>
        <dbReference type="ChEBI" id="CHEBI:38290"/>
    </cofactor>
</comment>
<dbReference type="InterPro" id="IPR051559">
    <property type="entry name" value="HIF_prolyl_hydroxylases"/>
</dbReference>
<dbReference type="AlphaFoldDB" id="A0A916NBX5"/>
<keyword evidence="6" id="KW-0408">Iron</keyword>
<dbReference type="PANTHER" id="PTHR12907">
    <property type="entry name" value="EGL NINE HOMOLOG-RELATED"/>
    <property type="match status" value="1"/>
</dbReference>
<sequence length="210" mass="24572">MNINIEWDQYFEEMATQEFTVVDNFLPTALYEHLQAQFKTYLKQDQLEPAGIGSLTTYQINENIRTDEILWLERNDCTPEVASYFAFIENDLIPQLNRNLFLSIKDFEFMLAYYPPGGFYKRHLDQFKERNNRLLSMVIYMNDNWQKGDGGELEIFHNNSEATTIVEPIGNRLVLFNSATVWHQVLPAQKERKSVTGWLLKMPQGLGFLG</sequence>
<dbReference type="Pfam" id="PF13640">
    <property type="entry name" value="2OG-FeII_Oxy_3"/>
    <property type="match status" value="1"/>
</dbReference>
<evidence type="ECO:0000256" key="6">
    <source>
        <dbReference type="ARBA" id="ARBA00023004"/>
    </source>
</evidence>
<dbReference type="GO" id="GO:0071456">
    <property type="term" value="P:cellular response to hypoxia"/>
    <property type="evidence" value="ECO:0007669"/>
    <property type="project" value="TreeGrafter"/>
</dbReference>
<keyword evidence="9" id="KW-1185">Reference proteome</keyword>
<dbReference type="RefSeq" id="WP_258542587.1">
    <property type="nucleotide sequence ID" value="NZ_OU015584.1"/>
</dbReference>